<dbReference type="PANTHER" id="PTHR30290">
    <property type="entry name" value="PERIPLASMIC BINDING COMPONENT OF ABC TRANSPORTER"/>
    <property type="match status" value="1"/>
</dbReference>
<comment type="similarity">
    <text evidence="1">Belongs to the bacterial solute-binding protein 5 family.</text>
</comment>
<keyword evidence="2" id="KW-0813">Transport</keyword>
<dbReference type="InterPro" id="IPR006311">
    <property type="entry name" value="TAT_signal"/>
</dbReference>
<evidence type="ECO:0000256" key="2">
    <source>
        <dbReference type="ARBA" id="ARBA00022448"/>
    </source>
</evidence>
<accession>A0A0D6JLL6</accession>
<dbReference type="InterPro" id="IPR039424">
    <property type="entry name" value="SBP_5"/>
</dbReference>
<organism evidence="5 6">
    <name type="scientific">Haloferax massiliensis</name>
    <dbReference type="NCBI Taxonomy" id="1476858"/>
    <lineage>
        <taxon>Archaea</taxon>
        <taxon>Methanobacteriati</taxon>
        <taxon>Methanobacteriota</taxon>
        <taxon>Stenosarchaea group</taxon>
        <taxon>Halobacteria</taxon>
        <taxon>Halobacteriales</taxon>
        <taxon>Haloferacaceae</taxon>
        <taxon>Haloferax</taxon>
    </lineage>
</organism>
<keyword evidence="3" id="KW-0732">Signal</keyword>
<dbReference type="Gene3D" id="3.90.76.10">
    <property type="entry name" value="Dipeptide-binding Protein, Domain 1"/>
    <property type="match status" value="1"/>
</dbReference>
<dbReference type="InterPro" id="IPR030678">
    <property type="entry name" value="Peptide/Ni-bd"/>
</dbReference>
<dbReference type="GO" id="GO:1904680">
    <property type="term" value="F:peptide transmembrane transporter activity"/>
    <property type="evidence" value="ECO:0007669"/>
    <property type="project" value="TreeGrafter"/>
</dbReference>
<name>A0A0D6JLL6_9EURY</name>
<dbReference type="OrthoDB" id="233597at2157"/>
<dbReference type="CDD" id="cd00995">
    <property type="entry name" value="PBP2_NikA_DppA_OppA_like"/>
    <property type="match status" value="1"/>
</dbReference>
<evidence type="ECO:0000313" key="6">
    <source>
        <dbReference type="Proteomes" id="UP000198902"/>
    </source>
</evidence>
<dbReference type="PANTHER" id="PTHR30290:SF9">
    <property type="entry name" value="OLIGOPEPTIDE-BINDING PROTEIN APPA"/>
    <property type="match status" value="1"/>
</dbReference>
<feature type="domain" description="Solute-binding protein family 5" evidence="4">
    <location>
        <begin position="85"/>
        <end position="445"/>
    </location>
</feature>
<proteinExistence type="inferred from homology"/>
<dbReference type="SUPFAM" id="SSF53850">
    <property type="entry name" value="Periplasmic binding protein-like II"/>
    <property type="match status" value="1"/>
</dbReference>
<dbReference type="RefSeq" id="WP_089776825.1">
    <property type="nucleotide sequence ID" value="NZ_CABLRR010000001.1"/>
</dbReference>
<evidence type="ECO:0000256" key="1">
    <source>
        <dbReference type="ARBA" id="ARBA00005695"/>
    </source>
</evidence>
<gene>
    <name evidence="5" type="primary">ddpA_1</name>
    <name evidence="5" type="ORF">BN996_00250</name>
</gene>
<dbReference type="PIRSF" id="PIRSF002741">
    <property type="entry name" value="MppA"/>
    <property type="match status" value="1"/>
</dbReference>
<dbReference type="Gene3D" id="3.10.105.10">
    <property type="entry name" value="Dipeptide-binding Protein, Domain 3"/>
    <property type="match status" value="1"/>
</dbReference>
<dbReference type="Proteomes" id="UP000198902">
    <property type="component" value="Unassembled WGS sequence"/>
</dbReference>
<dbReference type="GO" id="GO:0042597">
    <property type="term" value="C:periplasmic space"/>
    <property type="evidence" value="ECO:0007669"/>
    <property type="project" value="UniProtKB-ARBA"/>
</dbReference>
<evidence type="ECO:0000259" key="4">
    <source>
        <dbReference type="Pfam" id="PF00496"/>
    </source>
</evidence>
<dbReference type="PROSITE" id="PS51257">
    <property type="entry name" value="PROKAR_LIPOPROTEIN"/>
    <property type="match status" value="1"/>
</dbReference>
<dbReference type="GO" id="GO:0043190">
    <property type="term" value="C:ATP-binding cassette (ABC) transporter complex"/>
    <property type="evidence" value="ECO:0007669"/>
    <property type="project" value="InterPro"/>
</dbReference>
<protein>
    <submittedName>
        <fullName evidence="5">Putative D,D-dipeptide-binding periplasmic protein DdpA</fullName>
    </submittedName>
</protein>
<reference evidence="6" key="1">
    <citation type="submission" date="2015-03" db="EMBL/GenBank/DDBJ databases">
        <authorList>
            <person name="Urmite Genomes"/>
        </authorList>
    </citation>
    <scope>NUCLEOTIDE SEQUENCE [LARGE SCALE GENOMIC DNA]</scope>
    <source>
        <strain evidence="6">Arc-Hr</strain>
    </source>
</reference>
<dbReference type="InterPro" id="IPR000914">
    <property type="entry name" value="SBP_5_dom"/>
</dbReference>
<dbReference type="Gene3D" id="3.40.190.10">
    <property type="entry name" value="Periplasmic binding protein-like II"/>
    <property type="match status" value="1"/>
</dbReference>
<dbReference type="AlphaFoldDB" id="A0A0D6JLL6"/>
<dbReference type="Pfam" id="PF00496">
    <property type="entry name" value="SBP_bac_5"/>
    <property type="match status" value="1"/>
</dbReference>
<dbReference type="EMBL" id="CSTE01000001">
    <property type="protein sequence ID" value="CQR48802.1"/>
    <property type="molecule type" value="Genomic_DNA"/>
</dbReference>
<dbReference type="PROSITE" id="PS51318">
    <property type="entry name" value="TAT"/>
    <property type="match status" value="1"/>
</dbReference>
<evidence type="ECO:0000256" key="3">
    <source>
        <dbReference type="ARBA" id="ARBA00022729"/>
    </source>
</evidence>
<keyword evidence="6" id="KW-1185">Reference proteome</keyword>
<sequence>MTDNDSRRLTRRRALKGLGSIAGATALAGCSTDSIPGASSGRHLRYAQVLPPVSLDPVELDDPWSAQAASAAFQGLYAYDAELNLVPVLADGAPTKRDETTYEVSVADDATFHDGSAVRAADVAYSFEAPVREDTPNRWAVEMVADATAVDETTVEFDLRYPYPAFEHSLTRPIVPEHVREADREAFGTDTVVGSGPYECTEFTEGASAVFEVRDDVWGPADPAVERVTFIGNHAGLARTMSLKTGQNDIVERVQPKLWEATAAMPHANVVSTESFNYHFVGFNTSAGPMASPKAREAVDYLFSMDDLVRHVVEPAGRRQHSPVPNRVAKAWDMPLEAWKDVPHGANETKAKRLLHAELERMGIDNWTPNVAVPKHDLLRQKIGTKLVNKLRDIGFRRARTTSYHWREYRDKVATGDSETYAMFVGSWSGFADPDTFLYPLFHENMEGLTNGTFYGDEAVMEHISKARATADRQERQTHYEQAITTLLEDRVHLPAFTLDNSFGVKQRVDGFEPHPLAAQNPRLVSGEGVLGLTD</sequence>
<evidence type="ECO:0000313" key="5">
    <source>
        <dbReference type="EMBL" id="CQR48802.1"/>
    </source>
</evidence>
<dbReference type="GO" id="GO:0015833">
    <property type="term" value="P:peptide transport"/>
    <property type="evidence" value="ECO:0007669"/>
    <property type="project" value="TreeGrafter"/>
</dbReference>